<keyword evidence="3" id="KW-0227">DNA damage</keyword>
<evidence type="ECO:0000259" key="5">
    <source>
        <dbReference type="SMART" id="SM00478"/>
    </source>
</evidence>
<protein>
    <recommendedName>
        <fullName evidence="2">DNA-3-methyladenine glycosylase II</fullName>
        <ecNumber evidence="2">3.2.2.21</ecNumber>
    </recommendedName>
</protein>
<dbReference type="InterPro" id="IPR010316">
    <property type="entry name" value="AlkA_N"/>
</dbReference>
<dbReference type="SMART" id="SM01009">
    <property type="entry name" value="AlkA_N"/>
    <property type="match status" value="1"/>
</dbReference>
<evidence type="ECO:0000256" key="2">
    <source>
        <dbReference type="ARBA" id="ARBA00012000"/>
    </source>
</evidence>
<dbReference type="InterPro" id="IPR037046">
    <property type="entry name" value="AlkA_N_sf"/>
</dbReference>
<dbReference type="InterPro" id="IPR051912">
    <property type="entry name" value="Alkylbase_DNA_Glycosylase/TA"/>
</dbReference>
<dbReference type="SUPFAM" id="SSF55945">
    <property type="entry name" value="TATA-box binding protein-like"/>
    <property type="match status" value="1"/>
</dbReference>
<dbReference type="Proteomes" id="UP000237755">
    <property type="component" value="Unassembled WGS sequence"/>
</dbReference>
<comment type="caution">
    <text evidence="7">The sequence shown here is derived from an EMBL/GenBank/DDBJ whole genome shotgun (WGS) entry which is preliminary data.</text>
</comment>
<reference evidence="7 8" key="1">
    <citation type="journal article" date="2008" name="Int. J. Syst. Evol. Microbiol.">
        <title>Leifsonia pindariensis sp. nov., isolated from the Pindari glacier of the Indian Himalayas, and emended description of the genus Leifsonia.</title>
        <authorList>
            <person name="Reddy G.S."/>
            <person name="Prabagaran S.R."/>
            <person name="Shivaji S."/>
        </authorList>
    </citation>
    <scope>NUCLEOTIDE SEQUENCE [LARGE SCALE GENOMIC DNA]</scope>
    <source>
        <strain evidence="7 8">PON 10</strain>
    </source>
</reference>
<evidence type="ECO:0000256" key="3">
    <source>
        <dbReference type="ARBA" id="ARBA00022763"/>
    </source>
</evidence>
<evidence type="ECO:0000256" key="4">
    <source>
        <dbReference type="ARBA" id="ARBA00023204"/>
    </source>
</evidence>
<dbReference type="InterPro" id="IPR003265">
    <property type="entry name" value="HhH-GPD_domain"/>
</dbReference>
<gene>
    <name evidence="7" type="ORF">GY24_14470</name>
</gene>
<feature type="domain" description="HhH-GPD" evidence="5">
    <location>
        <begin position="127"/>
        <end position="283"/>
    </location>
</feature>
<proteinExistence type="predicted"/>
<evidence type="ECO:0000313" key="8">
    <source>
        <dbReference type="Proteomes" id="UP000237755"/>
    </source>
</evidence>
<sequence length="284" mass="29244">LPARAPFDGAGVLGFLGLRAVAGVENFESGVYRRAVRLPAGTATVALSLAGTPEAPFVSCAATLDELADLAPLVSRVRRLLDLDADAAAIDAALAADPALAPAVARVPGIRVPGSMSPEETLFRALIGQQISVAAARTLLGRLAEALGDRLPAERGGWTLFPTAAQIAAGGRGVLRGPVARIDTIMRVAEALACGELWLDVGESKEDLSARLMAVKGIGPWTAGYVSMRVLGSPDVLLTSDLAIRQGAARLGLPDAAVPLAAHGAAWAPWRSYAGMHLWRALAG</sequence>
<dbReference type="PANTHER" id="PTHR43003:SF13">
    <property type="entry name" value="DNA-3-METHYLADENINE GLYCOSYLASE 2"/>
    <property type="match status" value="1"/>
</dbReference>
<feature type="non-terminal residue" evidence="7">
    <location>
        <position position="1"/>
    </location>
</feature>
<dbReference type="InterPro" id="IPR011257">
    <property type="entry name" value="DNA_glycosylase"/>
</dbReference>
<evidence type="ECO:0000256" key="1">
    <source>
        <dbReference type="ARBA" id="ARBA00000086"/>
    </source>
</evidence>
<dbReference type="SMART" id="SM00478">
    <property type="entry name" value="ENDO3c"/>
    <property type="match status" value="1"/>
</dbReference>
<keyword evidence="8" id="KW-1185">Reference proteome</keyword>
<dbReference type="RefSeq" id="WP_133161211.1">
    <property type="nucleotide sequence ID" value="NZ_MPZN01000064.1"/>
</dbReference>
<dbReference type="Gene3D" id="1.10.1670.10">
    <property type="entry name" value="Helix-hairpin-Helix base-excision DNA repair enzymes (C-terminal)"/>
    <property type="match status" value="1"/>
</dbReference>
<keyword evidence="4" id="KW-0234">DNA repair</keyword>
<dbReference type="Pfam" id="PF06029">
    <property type="entry name" value="AlkA_N"/>
    <property type="match status" value="1"/>
</dbReference>
<dbReference type="EC" id="3.2.2.21" evidence="2"/>
<dbReference type="EMBL" id="MPZN01000064">
    <property type="protein sequence ID" value="PPL15361.1"/>
    <property type="molecule type" value="Genomic_DNA"/>
</dbReference>
<accession>A0ABX5ASF3</accession>
<dbReference type="SUPFAM" id="SSF48150">
    <property type="entry name" value="DNA-glycosylase"/>
    <property type="match status" value="1"/>
</dbReference>
<dbReference type="CDD" id="cd00056">
    <property type="entry name" value="ENDO3c"/>
    <property type="match status" value="1"/>
</dbReference>
<organism evidence="7 8">
    <name type="scientific">Microterricola pindariensis</name>
    <dbReference type="NCBI Taxonomy" id="478010"/>
    <lineage>
        <taxon>Bacteria</taxon>
        <taxon>Bacillati</taxon>
        <taxon>Actinomycetota</taxon>
        <taxon>Actinomycetes</taxon>
        <taxon>Micrococcales</taxon>
        <taxon>Microbacteriaceae</taxon>
        <taxon>Microterricola</taxon>
    </lineage>
</organism>
<evidence type="ECO:0000259" key="6">
    <source>
        <dbReference type="SMART" id="SM01009"/>
    </source>
</evidence>
<feature type="domain" description="DNA-3-methyladenine glycosylase AlkA N-terminal" evidence="6">
    <location>
        <begin position="1"/>
        <end position="117"/>
    </location>
</feature>
<dbReference type="InterPro" id="IPR023170">
    <property type="entry name" value="HhH_base_excis_C"/>
</dbReference>
<dbReference type="PANTHER" id="PTHR43003">
    <property type="entry name" value="DNA-3-METHYLADENINE GLYCOSYLASE"/>
    <property type="match status" value="1"/>
</dbReference>
<name>A0ABX5ASF3_9MICO</name>
<dbReference type="Gene3D" id="3.30.310.20">
    <property type="entry name" value="DNA-3-methyladenine glycosylase AlkA, N-terminal domain"/>
    <property type="match status" value="1"/>
</dbReference>
<comment type="catalytic activity">
    <reaction evidence="1">
        <text>Hydrolysis of alkylated DNA, releasing 3-methyladenine, 3-methylguanine, 7-methylguanine and 7-methyladenine.</text>
        <dbReference type="EC" id="3.2.2.21"/>
    </reaction>
</comment>
<evidence type="ECO:0000313" key="7">
    <source>
        <dbReference type="EMBL" id="PPL15361.1"/>
    </source>
</evidence>
<dbReference type="Gene3D" id="1.10.340.30">
    <property type="entry name" value="Hypothetical protein, domain 2"/>
    <property type="match status" value="1"/>
</dbReference>